<organism evidence="1 2">
    <name type="scientific">Mucilaginibacter ginkgonis</name>
    <dbReference type="NCBI Taxonomy" id="2682091"/>
    <lineage>
        <taxon>Bacteria</taxon>
        <taxon>Pseudomonadati</taxon>
        <taxon>Bacteroidota</taxon>
        <taxon>Sphingobacteriia</taxon>
        <taxon>Sphingobacteriales</taxon>
        <taxon>Sphingobacteriaceae</taxon>
        <taxon>Mucilaginibacter</taxon>
    </lineage>
</organism>
<accession>A0A7T7JH47</accession>
<dbReference type="Proteomes" id="UP000429232">
    <property type="component" value="Chromosome"/>
</dbReference>
<keyword evidence="2" id="KW-1185">Reference proteome</keyword>
<sequence>MVKREAKRISSCIKIPRIGNSASLSEKLISGFGYSIPPLLEHVTMYFLEKGSSILEIDRFLSCYQRTNWHTKRGYKIKDWKVVANEWIYNNRPSRSLV</sequence>
<evidence type="ECO:0000313" key="2">
    <source>
        <dbReference type="Proteomes" id="UP000429232"/>
    </source>
</evidence>
<protein>
    <submittedName>
        <fullName evidence="1">Uncharacterized protein</fullName>
    </submittedName>
</protein>
<name>A0A7T7JH47_9SPHI</name>
<proteinExistence type="predicted"/>
<reference evidence="1 2" key="1">
    <citation type="submission" date="2020-12" db="EMBL/GenBank/DDBJ databases">
        <title>HMF7856_wgs.fasta genome submission.</title>
        <authorList>
            <person name="Kang H."/>
            <person name="Kim H."/>
            <person name="Joh K."/>
        </authorList>
    </citation>
    <scope>NUCLEOTIDE SEQUENCE [LARGE SCALE GENOMIC DNA]</scope>
    <source>
        <strain evidence="1 2">HMF7856</strain>
    </source>
</reference>
<dbReference type="AlphaFoldDB" id="A0A7T7JH47"/>
<gene>
    <name evidence="1" type="ORF">GO620_001590</name>
</gene>
<evidence type="ECO:0000313" key="1">
    <source>
        <dbReference type="EMBL" id="QQL50172.1"/>
    </source>
</evidence>
<dbReference type="EMBL" id="CP066775">
    <property type="protein sequence ID" value="QQL50172.1"/>
    <property type="molecule type" value="Genomic_DNA"/>
</dbReference>
<dbReference type="KEGG" id="mgik:GO620_001590"/>
<dbReference type="RefSeq" id="WP_200230517.1">
    <property type="nucleotide sequence ID" value="NZ_CP066775.1"/>
</dbReference>